<evidence type="ECO:0000313" key="3">
    <source>
        <dbReference type="Proteomes" id="UP000001626"/>
    </source>
</evidence>
<reference evidence="2 3" key="1">
    <citation type="submission" date="2010-08" db="EMBL/GenBank/DDBJ databases">
        <title>Complete sequence of Thermoanaerobacterium thermosaccharolyticum DSM 571.</title>
        <authorList>
            <consortium name="US DOE Joint Genome Institute"/>
            <person name="Lucas S."/>
            <person name="Copeland A."/>
            <person name="Lapidus A."/>
            <person name="Cheng J.-F."/>
            <person name="Bruce D."/>
            <person name="Goodwin L."/>
            <person name="Pitluck S."/>
            <person name="Teshima H."/>
            <person name="Detter J.C."/>
            <person name="Han C."/>
            <person name="Tapia R."/>
            <person name="Land M."/>
            <person name="Hauser L."/>
            <person name="Chang Y.-J."/>
            <person name="Jeffries C."/>
            <person name="Kyrpides N."/>
            <person name="Ivanova N."/>
            <person name="Mikhailova N."/>
            <person name="Hemme C.L."/>
            <person name="Woyke T."/>
        </authorList>
    </citation>
    <scope>NUCLEOTIDE SEQUENCE [LARGE SCALE GENOMIC DNA]</scope>
    <source>
        <strain evidence="3">ATCC 7956 / DSM 571 / NCIMB 9385 / NCA 3814 / NCTC 13789 / WDCM 00135 / 2032</strain>
    </source>
</reference>
<evidence type="ECO:0000259" key="1">
    <source>
        <dbReference type="Pfam" id="PF21758"/>
    </source>
</evidence>
<dbReference type="HOGENOM" id="CLU_139132_0_0_9"/>
<dbReference type="eggNOG" id="ENOG5032Z3Y">
    <property type="taxonomic scope" value="Bacteria"/>
</dbReference>
<name>D9TTI7_THETC</name>
<accession>D9TTI7</accession>
<dbReference type="OrthoDB" id="5878625at2"/>
<dbReference type="Pfam" id="PF21758">
    <property type="entry name" value="PAC_bac"/>
    <property type="match status" value="1"/>
</dbReference>
<dbReference type="InterPro" id="IPR048844">
    <property type="entry name" value="LpdD_chaperone-like"/>
</dbReference>
<protein>
    <recommendedName>
        <fullName evidence="1">Prenylated flavin chaperone LpdD-like domain-containing protein</fullName>
    </recommendedName>
</protein>
<keyword evidence="3" id="KW-1185">Reference proteome</keyword>
<gene>
    <name evidence="2" type="ordered locus">Tthe_0689</name>
</gene>
<proteinExistence type="predicted"/>
<feature type="domain" description="Prenylated flavin chaperone LpdD-like" evidence="1">
    <location>
        <begin position="11"/>
        <end position="124"/>
    </location>
</feature>
<dbReference type="AlphaFoldDB" id="D9TTI7"/>
<dbReference type="RefSeq" id="WP_013297219.1">
    <property type="nucleotide sequence ID" value="NC_014410.1"/>
</dbReference>
<dbReference type="EMBL" id="CP002171">
    <property type="protein sequence ID" value="ADL68244.1"/>
    <property type="molecule type" value="Genomic_DNA"/>
</dbReference>
<dbReference type="Proteomes" id="UP000001626">
    <property type="component" value="Chromosome"/>
</dbReference>
<organism evidence="2 3">
    <name type="scientific">Thermoanaerobacterium thermosaccharolyticum (strain ATCC 7956 / DSM 571 / NCIMB 9385 / NCA 3814 / NCTC 13789 / WDCM 00135 / 2032)</name>
    <name type="common">Clostridium thermosaccharolyticum</name>
    <dbReference type="NCBI Taxonomy" id="580327"/>
    <lineage>
        <taxon>Bacteria</taxon>
        <taxon>Bacillati</taxon>
        <taxon>Bacillota</taxon>
        <taxon>Clostridia</taxon>
        <taxon>Thermoanaerobacterales</taxon>
        <taxon>Thermoanaerobacteraceae</taxon>
        <taxon>Thermoanaerobacterium</taxon>
    </lineage>
</organism>
<dbReference type="GeneID" id="93865543"/>
<sequence length="132" mass="14614">MKEYHTIIAENSKYQIELKAFCCDTDYSVTICGGTHYHVGAVAFGYAKMETDNLPGHKATVSVICGFGHRDDEVARWAARYLATELKCNVSVTAGVHIGNASHDELNVLMENCREACRKLVLQISDEKSKLS</sequence>
<evidence type="ECO:0000313" key="2">
    <source>
        <dbReference type="EMBL" id="ADL68244.1"/>
    </source>
</evidence>
<dbReference type="STRING" id="580327.Tthe_0689"/>
<dbReference type="KEGG" id="ttm:Tthe_0689"/>